<evidence type="ECO:0000256" key="1">
    <source>
        <dbReference type="SAM" id="Phobius"/>
    </source>
</evidence>
<proteinExistence type="predicted"/>
<feature type="transmembrane region" description="Helical" evidence="1">
    <location>
        <begin position="646"/>
        <end position="667"/>
    </location>
</feature>
<dbReference type="Proteomes" id="UP000675781">
    <property type="component" value="Unassembled WGS sequence"/>
</dbReference>
<evidence type="ECO:0000256" key="2">
    <source>
        <dbReference type="SAM" id="SignalP"/>
    </source>
</evidence>
<feature type="transmembrane region" description="Helical" evidence="1">
    <location>
        <begin position="590"/>
        <end position="615"/>
    </location>
</feature>
<name>A0A941ITL3_9ACTN</name>
<keyword evidence="1" id="KW-1133">Transmembrane helix</keyword>
<feature type="signal peptide" evidence="2">
    <location>
        <begin position="1"/>
        <end position="39"/>
    </location>
</feature>
<feature type="transmembrane region" description="Helical" evidence="1">
    <location>
        <begin position="408"/>
        <end position="431"/>
    </location>
</feature>
<feature type="chain" id="PRO_5037175337" description="FtsX-like permease family protein" evidence="2">
    <location>
        <begin position="40"/>
        <end position="726"/>
    </location>
</feature>
<dbReference type="RefSeq" id="WP_212530603.1">
    <property type="nucleotide sequence ID" value="NZ_JAGSOG010000125.1"/>
</dbReference>
<gene>
    <name evidence="3" type="ORF">KDL01_22745</name>
</gene>
<keyword evidence="4" id="KW-1185">Reference proteome</keyword>
<dbReference type="EMBL" id="JAGSOG010000125">
    <property type="protein sequence ID" value="MBR7836113.1"/>
    <property type="molecule type" value="Genomic_DNA"/>
</dbReference>
<protein>
    <recommendedName>
        <fullName evidence="5">FtsX-like permease family protein</fullName>
    </recommendedName>
</protein>
<feature type="transmembrane region" description="Helical" evidence="1">
    <location>
        <begin position="494"/>
        <end position="516"/>
    </location>
</feature>
<feature type="transmembrane region" description="Helical" evidence="1">
    <location>
        <begin position="457"/>
        <end position="474"/>
    </location>
</feature>
<dbReference type="PROSITE" id="PS51257">
    <property type="entry name" value="PROKAR_LIPOPROTEIN"/>
    <property type="match status" value="1"/>
</dbReference>
<reference evidence="3" key="1">
    <citation type="submission" date="2021-04" db="EMBL/GenBank/DDBJ databases">
        <title>Genome based classification of Actinospica acidithermotolerans sp. nov., an actinobacterium isolated from an Indonesian hot spring.</title>
        <authorList>
            <person name="Kusuma A.B."/>
            <person name="Putra K.E."/>
            <person name="Nafisah S."/>
            <person name="Loh J."/>
            <person name="Nouioui I."/>
            <person name="Goodfellow M."/>
        </authorList>
    </citation>
    <scope>NUCLEOTIDE SEQUENCE</scope>
    <source>
        <strain evidence="3">CSCA 57</strain>
    </source>
</reference>
<comment type="caution">
    <text evidence="3">The sequence shown here is derived from an EMBL/GenBank/DDBJ whole genome shotgun (WGS) entry which is preliminary data.</text>
</comment>
<feature type="transmembrane region" description="Helical" evidence="1">
    <location>
        <begin position="687"/>
        <end position="709"/>
    </location>
</feature>
<feature type="transmembrane region" description="Helical" evidence="1">
    <location>
        <begin position="374"/>
        <end position="396"/>
    </location>
</feature>
<evidence type="ECO:0000313" key="3">
    <source>
        <dbReference type="EMBL" id="MBR7836113.1"/>
    </source>
</evidence>
<keyword evidence="2" id="KW-0732">Signal</keyword>
<keyword evidence="1" id="KW-0472">Membrane</keyword>
<keyword evidence="1" id="KW-0812">Transmembrane</keyword>
<evidence type="ECO:0008006" key="5">
    <source>
        <dbReference type="Google" id="ProtNLM"/>
    </source>
</evidence>
<feature type="transmembrane region" description="Helical" evidence="1">
    <location>
        <begin position="336"/>
        <end position="354"/>
    </location>
</feature>
<sequence length="726" mass="74844">MRIRPLLKAALLGWRRPATVALALVAAACAAGACTTARADLAARSSAFAQLMAASPQYLETVTASVAFNQYQYTAASITSGTFAASTQQVYDALEPDVPLAPRAQAWGSVVNNGHPVQDAPVSIQPPHWNAPMLTLGYTEDYQLHARLVAGRWPTEVKQNAAGVTTAEIAVTQATMSLLHVSLGSTLDNGISPTWPDGLIVRVVGVIAPVAPLSAFWASTGVLQAPSEYTPGPGSPPNWDLGAFVGPSELASGVLDDWDAQVTWTMPVDTAMTADQGAALQRNLNFDLTAADESLDHSAEQINGVSTQYATQIGPLLLAFVDAQAAAELQTAMPEAGLGAIALLALVLLLRWTIVVRHAETETLRARGASLRWLAARAAGESALVILPIGAVGWAIGVLPHGTLPSALRWISALLPLLLPAAVGLWTFLLHRALDRRGVRRANHAPRTAGYRTARRAVLFLTVAALCLLSLQQAHAHGLSPVTGIDAVSALSPIAAAGLATLAAAALAPPAIRMLLPPIRSRRGVVALLGLTRMTRVPGPALVILLVLSLALCTADLAVALARTPVRGSGAAASSTAADAAQAGLLMHHALGVILAVLAALAVATACLVVALVALGDAAERRASAARLSVMGLTGAQQRSLTLTELAAPLALACVCASLTATPLLWVVRPALTQGFTGDPRMTWVALALPVLIVVPAALATGLAGAGLARRGPAGSLRRGDYAEGI</sequence>
<accession>A0A941ITL3</accession>
<organism evidence="3 4">
    <name type="scientific">Actinospica durhamensis</name>
    <dbReference type="NCBI Taxonomy" id="1508375"/>
    <lineage>
        <taxon>Bacteria</taxon>
        <taxon>Bacillati</taxon>
        <taxon>Actinomycetota</taxon>
        <taxon>Actinomycetes</taxon>
        <taxon>Catenulisporales</taxon>
        <taxon>Actinospicaceae</taxon>
        <taxon>Actinospica</taxon>
    </lineage>
</organism>
<feature type="transmembrane region" description="Helical" evidence="1">
    <location>
        <begin position="537"/>
        <end position="562"/>
    </location>
</feature>
<dbReference type="AlphaFoldDB" id="A0A941ITL3"/>
<evidence type="ECO:0000313" key="4">
    <source>
        <dbReference type="Proteomes" id="UP000675781"/>
    </source>
</evidence>